<name>A0A010RR81_9PEZI</name>
<reference evidence="1 2" key="1">
    <citation type="submission" date="2014-02" db="EMBL/GenBank/DDBJ databases">
        <title>The genome sequence of Colletotrichum fioriniae PJ7.</title>
        <authorList>
            <person name="Baroncelli R."/>
            <person name="Thon M.R."/>
        </authorList>
    </citation>
    <scope>NUCLEOTIDE SEQUENCE [LARGE SCALE GENOMIC DNA]</scope>
    <source>
        <strain evidence="1 2">PJ7</strain>
    </source>
</reference>
<evidence type="ECO:0000313" key="1">
    <source>
        <dbReference type="EMBL" id="EXF82961.1"/>
    </source>
</evidence>
<dbReference type="EMBL" id="JARH01000269">
    <property type="protein sequence ID" value="EXF82961.1"/>
    <property type="molecule type" value="Genomic_DNA"/>
</dbReference>
<dbReference type="Gene3D" id="3.80.10.10">
    <property type="entry name" value="Ribonuclease Inhibitor"/>
    <property type="match status" value="1"/>
</dbReference>
<sequence length="231" mass="26347">MANATFYLQNIEYLDFHGTEMGSEMLSSLVLSCGPLKSFKYRPGAGYVNRWHHQTRETANITAASIIDALKPHANTLKFLDLNIMENAFHSGRREQLKSMRHFQTLECLGLDSFCYDKGQSLGKILPGRLETIDITCVHESMHEDVLELARSAEWIPNLNTVNLYPWPNSTRCPTSILKISAIANQFRQRNVVFSFSHGIHINRASRRDLGCNSFLDRLALWNPRTYNTLA</sequence>
<organism evidence="1 2">
    <name type="scientific">Colletotrichum fioriniae PJ7</name>
    <dbReference type="NCBI Taxonomy" id="1445577"/>
    <lineage>
        <taxon>Eukaryota</taxon>
        <taxon>Fungi</taxon>
        <taxon>Dikarya</taxon>
        <taxon>Ascomycota</taxon>
        <taxon>Pezizomycotina</taxon>
        <taxon>Sordariomycetes</taxon>
        <taxon>Hypocreomycetidae</taxon>
        <taxon>Glomerellales</taxon>
        <taxon>Glomerellaceae</taxon>
        <taxon>Colletotrichum</taxon>
        <taxon>Colletotrichum acutatum species complex</taxon>
    </lineage>
</organism>
<keyword evidence="2" id="KW-1185">Reference proteome</keyword>
<accession>A0A010RR81</accession>
<dbReference type="eggNOG" id="ENOG502T5K9">
    <property type="taxonomic scope" value="Eukaryota"/>
</dbReference>
<protein>
    <recommendedName>
        <fullName evidence="3">F-box domain-containing protein</fullName>
    </recommendedName>
</protein>
<evidence type="ECO:0000313" key="2">
    <source>
        <dbReference type="Proteomes" id="UP000020467"/>
    </source>
</evidence>
<dbReference type="KEGG" id="cfj:CFIO01_01331"/>
<dbReference type="InterPro" id="IPR032675">
    <property type="entry name" value="LRR_dom_sf"/>
</dbReference>
<dbReference type="HOGENOM" id="CLU_1199709_0_0_1"/>
<comment type="caution">
    <text evidence="1">The sequence shown here is derived from an EMBL/GenBank/DDBJ whole genome shotgun (WGS) entry which is preliminary data.</text>
</comment>
<evidence type="ECO:0008006" key="3">
    <source>
        <dbReference type="Google" id="ProtNLM"/>
    </source>
</evidence>
<proteinExistence type="predicted"/>
<dbReference type="OrthoDB" id="4838529at2759"/>
<gene>
    <name evidence="1" type="ORF">CFIO01_01331</name>
</gene>
<dbReference type="Proteomes" id="UP000020467">
    <property type="component" value="Unassembled WGS sequence"/>
</dbReference>
<dbReference type="AlphaFoldDB" id="A0A010RR81"/>